<dbReference type="GO" id="GO:0015421">
    <property type="term" value="F:ABC-type oligopeptide transporter activity"/>
    <property type="evidence" value="ECO:0007669"/>
    <property type="project" value="TreeGrafter"/>
</dbReference>
<accession>A0A381Q6A3</accession>
<dbReference type="SUPFAM" id="SSF52540">
    <property type="entry name" value="P-loop containing nucleoside triphosphate hydrolases"/>
    <property type="match status" value="1"/>
</dbReference>
<dbReference type="Gene3D" id="3.40.50.300">
    <property type="entry name" value="P-loop containing nucleotide triphosphate hydrolases"/>
    <property type="match status" value="1"/>
</dbReference>
<keyword evidence="2 8" id="KW-0812">Transmembrane</keyword>
<evidence type="ECO:0000259" key="9">
    <source>
        <dbReference type="PROSITE" id="PS50893"/>
    </source>
</evidence>
<keyword evidence="3" id="KW-0547">Nucleotide-binding</keyword>
<dbReference type="FunFam" id="3.40.50.300:FF:000218">
    <property type="entry name" value="Multidrug ABC transporter ATP-binding protein"/>
    <property type="match status" value="1"/>
</dbReference>
<dbReference type="InterPro" id="IPR003439">
    <property type="entry name" value="ABC_transporter-like_ATP-bd"/>
</dbReference>
<dbReference type="PROSITE" id="PS50893">
    <property type="entry name" value="ABC_TRANSPORTER_2"/>
    <property type="match status" value="1"/>
</dbReference>
<dbReference type="InterPro" id="IPR003593">
    <property type="entry name" value="AAA+_ATPase"/>
</dbReference>
<dbReference type="PANTHER" id="PTHR43394">
    <property type="entry name" value="ATP-DEPENDENT PERMEASE MDL1, MITOCHONDRIAL"/>
    <property type="match status" value="1"/>
</dbReference>
<evidence type="ECO:0000256" key="8">
    <source>
        <dbReference type="SAM" id="Phobius"/>
    </source>
</evidence>
<evidence type="ECO:0000259" key="10">
    <source>
        <dbReference type="PROSITE" id="PS50929"/>
    </source>
</evidence>
<dbReference type="PROSITE" id="PS00211">
    <property type="entry name" value="ABC_TRANSPORTER_1"/>
    <property type="match status" value="1"/>
</dbReference>
<evidence type="ECO:0000256" key="2">
    <source>
        <dbReference type="ARBA" id="ARBA00022692"/>
    </source>
</evidence>
<dbReference type="PANTHER" id="PTHR43394:SF1">
    <property type="entry name" value="ATP-BINDING CASSETTE SUB-FAMILY B MEMBER 10, MITOCHONDRIAL"/>
    <property type="match status" value="1"/>
</dbReference>
<comment type="subcellular location">
    <subcellularLocation>
        <location evidence="1">Membrane</location>
        <topology evidence="1">Multi-pass membrane protein</topology>
    </subcellularLocation>
</comment>
<feature type="domain" description="ABC transporter" evidence="9">
    <location>
        <begin position="355"/>
        <end position="589"/>
    </location>
</feature>
<evidence type="ECO:0000256" key="7">
    <source>
        <dbReference type="SAM" id="MobiDB-lite"/>
    </source>
</evidence>
<dbReference type="AlphaFoldDB" id="A0A381Q6A3"/>
<keyword evidence="6 8" id="KW-0472">Membrane</keyword>
<dbReference type="CDD" id="cd03254">
    <property type="entry name" value="ABCC_Glucan_exporter_like"/>
    <property type="match status" value="1"/>
</dbReference>
<dbReference type="CDD" id="cd18540">
    <property type="entry name" value="ABC_6TM_exporter_like"/>
    <property type="match status" value="1"/>
</dbReference>
<dbReference type="PROSITE" id="PS50929">
    <property type="entry name" value="ABC_TM1F"/>
    <property type="match status" value="1"/>
</dbReference>
<feature type="transmembrane region" description="Helical" evidence="8">
    <location>
        <begin position="238"/>
        <end position="261"/>
    </location>
</feature>
<feature type="transmembrane region" description="Helical" evidence="8">
    <location>
        <begin position="131"/>
        <end position="154"/>
    </location>
</feature>
<evidence type="ECO:0008006" key="12">
    <source>
        <dbReference type="Google" id="ProtNLM"/>
    </source>
</evidence>
<dbReference type="InterPro" id="IPR011527">
    <property type="entry name" value="ABC1_TM_dom"/>
</dbReference>
<reference evidence="11" key="1">
    <citation type="submission" date="2018-05" db="EMBL/GenBank/DDBJ databases">
        <authorList>
            <person name="Lanie J.A."/>
            <person name="Ng W.-L."/>
            <person name="Kazmierczak K.M."/>
            <person name="Andrzejewski T.M."/>
            <person name="Davidsen T.M."/>
            <person name="Wayne K.J."/>
            <person name="Tettelin H."/>
            <person name="Glass J.I."/>
            <person name="Rusch D."/>
            <person name="Podicherti R."/>
            <person name="Tsui H.-C.T."/>
            <person name="Winkler M.E."/>
        </authorList>
    </citation>
    <scope>NUCLEOTIDE SEQUENCE</scope>
</reference>
<dbReference type="Pfam" id="PF00664">
    <property type="entry name" value="ABC_membrane"/>
    <property type="match status" value="1"/>
</dbReference>
<feature type="transmembrane region" description="Helical" evidence="8">
    <location>
        <begin position="57"/>
        <end position="80"/>
    </location>
</feature>
<evidence type="ECO:0000256" key="3">
    <source>
        <dbReference type="ARBA" id="ARBA00022741"/>
    </source>
</evidence>
<dbReference type="InterPro" id="IPR039421">
    <property type="entry name" value="Type_1_exporter"/>
</dbReference>
<keyword evidence="4" id="KW-0067">ATP-binding</keyword>
<dbReference type="Pfam" id="PF00005">
    <property type="entry name" value="ABC_tran"/>
    <property type="match status" value="1"/>
</dbReference>
<dbReference type="InterPro" id="IPR036640">
    <property type="entry name" value="ABC1_TM_sf"/>
</dbReference>
<feature type="region of interest" description="Disordered" evidence="7">
    <location>
        <begin position="327"/>
        <end position="346"/>
    </location>
</feature>
<evidence type="ECO:0000256" key="1">
    <source>
        <dbReference type="ARBA" id="ARBA00004141"/>
    </source>
</evidence>
<protein>
    <recommendedName>
        <fullName evidence="12">ABC transporter ATP-binding protein</fullName>
    </recommendedName>
</protein>
<organism evidence="11">
    <name type="scientific">marine metagenome</name>
    <dbReference type="NCBI Taxonomy" id="408172"/>
    <lineage>
        <taxon>unclassified sequences</taxon>
        <taxon>metagenomes</taxon>
        <taxon>ecological metagenomes</taxon>
    </lineage>
</organism>
<evidence type="ECO:0000256" key="6">
    <source>
        <dbReference type="ARBA" id="ARBA00023136"/>
    </source>
</evidence>
<dbReference type="InterPro" id="IPR017871">
    <property type="entry name" value="ABC_transporter-like_CS"/>
</dbReference>
<feature type="region of interest" description="Disordered" evidence="7">
    <location>
        <begin position="597"/>
        <end position="620"/>
    </location>
</feature>
<dbReference type="EMBL" id="UINC01001194">
    <property type="protein sequence ID" value="SUZ73909.1"/>
    <property type="molecule type" value="Genomic_DNA"/>
</dbReference>
<feature type="transmembrane region" description="Helical" evidence="8">
    <location>
        <begin position="20"/>
        <end position="45"/>
    </location>
</feature>
<name>A0A381Q6A3_9ZZZZ</name>
<feature type="domain" description="ABC transmembrane type-1" evidence="10">
    <location>
        <begin position="21"/>
        <end position="303"/>
    </location>
</feature>
<dbReference type="GO" id="GO:0005524">
    <property type="term" value="F:ATP binding"/>
    <property type="evidence" value="ECO:0007669"/>
    <property type="project" value="UniProtKB-KW"/>
</dbReference>
<dbReference type="InterPro" id="IPR027417">
    <property type="entry name" value="P-loop_NTPase"/>
</dbReference>
<proteinExistence type="predicted"/>
<gene>
    <name evidence="11" type="ORF">METZ01_LOCUS26763</name>
</gene>
<dbReference type="GO" id="GO:0016020">
    <property type="term" value="C:membrane"/>
    <property type="evidence" value="ECO:0007669"/>
    <property type="project" value="UniProtKB-SubCell"/>
</dbReference>
<evidence type="ECO:0000256" key="5">
    <source>
        <dbReference type="ARBA" id="ARBA00022989"/>
    </source>
</evidence>
<evidence type="ECO:0000256" key="4">
    <source>
        <dbReference type="ARBA" id="ARBA00022840"/>
    </source>
</evidence>
<dbReference type="Gene3D" id="1.20.1560.10">
    <property type="entry name" value="ABC transporter type 1, transmembrane domain"/>
    <property type="match status" value="1"/>
</dbReference>
<dbReference type="GO" id="GO:0016887">
    <property type="term" value="F:ATP hydrolysis activity"/>
    <property type="evidence" value="ECO:0007669"/>
    <property type="project" value="InterPro"/>
</dbReference>
<evidence type="ECO:0000313" key="11">
    <source>
        <dbReference type="EMBL" id="SUZ73909.1"/>
    </source>
</evidence>
<feature type="transmembrane region" description="Helical" evidence="8">
    <location>
        <begin position="160"/>
        <end position="178"/>
    </location>
</feature>
<feature type="compositionally biased region" description="Acidic residues" evidence="7">
    <location>
        <begin position="607"/>
        <end position="620"/>
    </location>
</feature>
<dbReference type="SUPFAM" id="SSF90123">
    <property type="entry name" value="ABC transporter transmembrane region"/>
    <property type="match status" value="1"/>
</dbReference>
<keyword evidence="5 8" id="KW-1133">Transmembrane helix</keyword>
<dbReference type="SMART" id="SM00382">
    <property type="entry name" value="AAA"/>
    <property type="match status" value="1"/>
</dbReference>
<sequence length="620" mass="68669">MQISLWRRLFTFTLPYKAELWVMVVAGSVTALMEMAYPLITKWLIDDVDANGQEADLFFWAMVYLGTCFLMAVSIGSFIWMTSKIRVYASYDIRKAAFANLQNLSFSFFDYRPVGWLMARMTSDCERLTNILAWGLLDLIWGSAVMLGMTVAMLVMNWKLALLVLAIVPFLTWVSIKFQRTILGSARAVRRTNSRITGAYTQGVMGVLTSKTFSREAPNASEFRHLTGDMYIASVRNLTLSAIYIPIILIMSSLAVGLTLAVGGSDMLVGIVEAGTLVAFMMFARHFFDPVEVMGYWFAEMQMAQASAERVLSLIDAEPEIKDSDSVSNAVRIHRSTPQRETRAADGGPVDIHEVELVNVNFAYNATVPVLRDINLTARKGETIAIVGPTGSGKSTLVNLVCRFYQPTSGQVRIDGIDYRNRSLRWLQSNLGVVLQNAHVFRGTVLENIRYGRLTASDSDVIEAAETVGAHEFINALENGYRTDVGEDGDMLSAGQKQLVSFARAILADPQILVMDEATSSVDTVTEAKIQRSLGQVLSGRISFVIAHRLSTIRNADRIVVLIDGQISEIGDHAELIARGGHYANLYYQQSLQEATRDWPSNRANDQTEDGEDLVEPSPA</sequence>